<dbReference type="GO" id="GO:0005509">
    <property type="term" value="F:calcium ion binding"/>
    <property type="evidence" value="ECO:0007669"/>
    <property type="project" value="InterPro"/>
</dbReference>
<protein>
    <submittedName>
        <fullName evidence="7">Discoidin domain-containing protein</fullName>
    </submittedName>
</protein>
<comment type="subcellular location">
    <subcellularLocation>
        <location evidence="1">Secreted</location>
    </subcellularLocation>
</comment>
<evidence type="ECO:0000259" key="6">
    <source>
        <dbReference type="PROSITE" id="PS50022"/>
    </source>
</evidence>
<proteinExistence type="predicted"/>
<evidence type="ECO:0000256" key="1">
    <source>
        <dbReference type="ARBA" id="ARBA00004613"/>
    </source>
</evidence>
<dbReference type="InterPro" id="IPR008979">
    <property type="entry name" value="Galactose-bd-like_sf"/>
</dbReference>
<reference evidence="7 8" key="1">
    <citation type="submission" date="2020-04" db="EMBL/GenBank/DDBJ databases">
        <title>Luteolibacter sp. G-1-1-1 isolated from soil.</title>
        <authorList>
            <person name="Dahal R.H."/>
        </authorList>
    </citation>
    <scope>NUCLEOTIDE SEQUENCE [LARGE SCALE GENOMIC DNA]</scope>
    <source>
        <strain evidence="7 8">G-1-1-1</strain>
    </source>
</reference>
<dbReference type="Gene3D" id="4.10.1080.10">
    <property type="entry name" value="TSP type-3 repeat"/>
    <property type="match status" value="1"/>
</dbReference>
<evidence type="ECO:0000256" key="3">
    <source>
        <dbReference type="ARBA" id="ARBA00022729"/>
    </source>
</evidence>
<accession>A0A858RLT8</accession>
<dbReference type="RefSeq" id="WP_169455864.1">
    <property type="nucleotide sequence ID" value="NZ_CP051774.1"/>
</dbReference>
<dbReference type="SUPFAM" id="SSF49785">
    <property type="entry name" value="Galactose-binding domain-like"/>
    <property type="match status" value="2"/>
</dbReference>
<dbReference type="PANTHER" id="PTHR37467">
    <property type="entry name" value="EXPORTED CALCIUM-BINDING GLYCOPROTEIN-RELATED"/>
    <property type="match status" value="1"/>
</dbReference>
<feature type="region of interest" description="Disordered" evidence="5">
    <location>
        <begin position="584"/>
        <end position="623"/>
    </location>
</feature>
<dbReference type="InterPro" id="IPR028974">
    <property type="entry name" value="TSP_type-3_rpt"/>
</dbReference>
<evidence type="ECO:0000313" key="7">
    <source>
        <dbReference type="EMBL" id="QJE97464.1"/>
    </source>
</evidence>
<keyword evidence="3" id="KW-0732">Signal</keyword>
<dbReference type="Proteomes" id="UP000501812">
    <property type="component" value="Chromosome"/>
</dbReference>
<dbReference type="PROSITE" id="PS50022">
    <property type="entry name" value="FA58C_3"/>
    <property type="match status" value="1"/>
</dbReference>
<keyword evidence="8" id="KW-1185">Reference proteome</keyword>
<feature type="compositionally biased region" description="Polar residues" evidence="5">
    <location>
        <begin position="874"/>
        <end position="884"/>
    </location>
</feature>
<dbReference type="InterPro" id="IPR053180">
    <property type="entry name" value="Ca-binding_acidic-repeat"/>
</dbReference>
<dbReference type="AlphaFoldDB" id="A0A858RLT8"/>
<dbReference type="InterPro" id="IPR059100">
    <property type="entry name" value="TSP3_bac"/>
</dbReference>
<feature type="region of interest" description="Disordered" evidence="5">
    <location>
        <begin position="853"/>
        <end position="888"/>
    </location>
</feature>
<dbReference type="Pfam" id="PF18884">
    <property type="entry name" value="TSP3_bac"/>
    <property type="match status" value="9"/>
</dbReference>
<dbReference type="Pfam" id="PF00754">
    <property type="entry name" value="F5_F8_type_C"/>
    <property type="match status" value="2"/>
</dbReference>
<evidence type="ECO:0000256" key="2">
    <source>
        <dbReference type="ARBA" id="ARBA00022525"/>
    </source>
</evidence>
<feature type="region of interest" description="Disordered" evidence="5">
    <location>
        <begin position="268"/>
        <end position="307"/>
    </location>
</feature>
<evidence type="ECO:0000256" key="4">
    <source>
        <dbReference type="ARBA" id="ARBA00022837"/>
    </source>
</evidence>
<keyword evidence="4" id="KW-0106">Calcium</keyword>
<feature type="domain" description="F5/8 type C" evidence="6">
    <location>
        <begin position="660"/>
        <end position="814"/>
    </location>
</feature>
<gene>
    <name evidence="7" type="ORF">HHL09_17290</name>
</gene>
<dbReference type="EMBL" id="CP051774">
    <property type="protein sequence ID" value="QJE97464.1"/>
    <property type="molecule type" value="Genomic_DNA"/>
</dbReference>
<keyword evidence="2" id="KW-0964">Secreted</keyword>
<evidence type="ECO:0000313" key="8">
    <source>
        <dbReference type="Proteomes" id="UP000501812"/>
    </source>
</evidence>
<dbReference type="SUPFAM" id="SSF103647">
    <property type="entry name" value="TSP type-3 repeat"/>
    <property type="match status" value="1"/>
</dbReference>
<dbReference type="PANTHER" id="PTHR37467:SF1">
    <property type="entry name" value="EXPORTED CALCIUM-BINDING GLYCOPROTEIN"/>
    <property type="match status" value="1"/>
</dbReference>
<sequence length="1163" mass="123442">MGVLWAVLATAHGAPVTWTGPTETVSEASISLNGTLYHAGTWGTGAGTGPLAVPVGSETIVFENMVTGAAIGINNAVASGGEFYDAGAWVPTGTANANFDAVMDGFAPDGANPKSVIVGGLVAGKTYQVQLFVSDDRGCCGGRTMEWSDNATDGAGNETTTFAMNTSPFVIGTFTADGPTQTFYGRGVAQTQNGVNAYIVRDLNPDTDGDQIPDHVEDSYPFLNKNDNADAALDQDNDGLSNLVEYRKRLLLDDNDFDNDGLSDGLEVNTYNTNPRVTDTDGDGLSDGAEVNTHHSSPTSLDSDGDFFPDGYEAQAGTALDSAASTPNNLVITNLGTGTGALLDFDLTDPENDGSDATAEGSGFNWVSVTSNGAAALFSPGESAANVFDNKVGGGEMKWCCGGNSAPQNITVEFSQYTSLQYFTITSSNDAPERDPRVWEIQGSNDGLTFAPIVRINYTGGQIWTARNQVLQIALPTRSLPYKFIRYQSLTTGSGNHALGELEYFGLQNNADADADLLPKLYEDLYPAILSDAVASDAALDSDNDGLSNLEEFQRGTKPDDDDTDDDGLKDGLELDQYFTNPFVADTDGDGLSDGAEVNGDPVHNFTSDPTLADTDGDLFKDGYEVAQGSDPDSDTSTPYGVSVSLAAGLLQRDITDRNNDGSDATLTGSGFDWVSITASSKADFSPAEGAFNVFDNKVGGGEAKWCCDPAPQSITVQMPYGVQLTHFTLTSSNDSPERDPRVFAIQGSNDGVTFTDIFNHTDASGSFFGTARNQTVQFTLATPAPTYRWFRYAVTAAQSTTQHALGEIEYFGIDQDSDSNGLPDYWEALYGITDPGGNPDNDGLTNLQEFTAGTHPTNSDTDNDGLQDGAEVNTHNTNPTLADSDNDQIADGYEIAHSSDPNDSNSLPVFPEVTWGSPANITGTLADFQTGGLLVNAWTGGATAVNIPDLGINFQPGYSLGARFTGFDPFTRTASNADYENLLNSGSFSGSPRFVEFTGLTVGEQYRIQIWVADTRAGANKRFEFDTYDLTSPRVELSGGTGDFTSNSGQFVTGTFTATDTRHYIYVNDPDVPGSQYNAITLYQTTGIPENLVVTATSFNGAAFELHVQGFDTTKSYKLRRSTDLINFNDVGTPFTPTSSSQVVTDPAPPAGKAFYKIQDVP</sequence>
<name>A0A858RLT8_9BACT</name>
<dbReference type="Gene3D" id="2.60.120.260">
    <property type="entry name" value="Galactose-binding domain-like"/>
    <property type="match status" value="2"/>
</dbReference>
<dbReference type="KEGG" id="luo:HHL09_17290"/>
<dbReference type="InterPro" id="IPR000421">
    <property type="entry name" value="FA58C"/>
</dbReference>
<feature type="region of interest" description="Disordered" evidence="5">
    <location>
        <begin position="545"/>
        <end position="572"/>
    </location>
</feature>
<evidence type="ECO:0000256" key="5">
    <source>
        <dbReference type="SAM" id="MobiDB-lite"/>
    </source>
</evidence>
<organism evidence="7 8">
    <name type="scientific">Luteolibacter luteus</name>
    <dbReference type="NCBI Taxonomy" id="2728835"/>
    <lineage>
        <taxon>Bacteria</taxon>
        <taxon>Pseudomonadati</taxon>
        <taxon>Verrucomicrobiota</taxon>
        <taxon>Verrucomicrobiia</taxon>
        <taxon>Verrucomicrobiales</taxon>
        <taxon>Verrucomicrobiaceae</taxon>
        <taxon>Luteolibacter</taxon>
    </lineage>
</organism>